<proteinExistence type="predicted"/>
<dbReference type="EMBL" id="KK115249">
    <property type="protein sequence ID" value="KFM64552.1"/>
    <property type="molecule type" value="Genomic_DNA"/>
</dbReference>
<name>A0A087THG3_STEMI</name>
<dbReference type="Proteomes" id="UP000054359">
    <property type="component" value="Unassembled WGS sequence"/>
</dbReference>
<reference evidence="1 2" key="1">
    <citation type="submission" date="2013-11" db="EMBL/GenBank/DDBJ databases">
        <title>Genome sequencing of Stegodyphus mimosarum.</title>
        <authorList>
            <person name="Bechsgaard J."/>
        </authorList>
    </citation>
    <scope>NUCLEOTIDE SEQUENCE [LARGE SCALE GENOMIC DNA]</scope>
</reference>
<keyword evidence="2" id="KW-1185">Reference proteome</keyword>
<feature type="non-terminal residue" evidence="1">
    <location>
        <position position="73"/>
    </location>
</feature>
<evidence type="ECO:0000313" key="1">
    <source>
        <dbReference type="EMBL" id="KFM64552.1"/>
    </source>
</evidence>
<sequence length="73" mass="7789">MVLIKVERMPFLMLRDCGTSSGLGHTFSILPLSNAKGTGISSLLIKSLVSAGVAFCSRLISFSFKTSSHLLNT</sequence>
<accession>A0A087THG3</accession>
<organism evidence="1 2">
    <name type="scientific">Stegodyphus mimosarum</name>
    <name type="common">African social velvet spider</name>
    <dbReference type="NCBI Taxonomy" id="407821"/>
    <lineage>
        <taxon>Eukaryota</taxon>
        <taxon>Metazoa</taxon>
        <taxon>Ecdysozoa</taxon>
        <taxon>Arthropoda</taxon>
        <taxon>Chelicerata</taxon>
        <taxon>Arachnida</taxon>
        <taxon>Araneae</taxon>
        <taxon>Araneomorphae</taxon>
        <taxon>Entelegynae</taxon>
        <taxon>Eresoidea</taxon>
        <taxon>Eresidae</taxon>
        <taxon>Stegodyphus</taxon>
    </lineage>
</organism>
<evidence type="ECO:0000313" key="2">
    <source>
        <dbReference type="Proteomes" id="UP000054359"/>
    </source>
</evidence>
<dbReference type="AlphaFoldDB" id="A0A087THG3"/>
<gene>
    <name evidence="1" type="ORF">X975_25391</name>
</gene>
<protein>
    <submittedName>
        <fullName evidence="1">Uncharacterized protein</fullName>
    </submittedName>
</protein>